<reference evidence="3 4" key="1">
    <citation type="journal article" date="2023" name="BMC Biol.">
        <title>The compact genome of the sponge Oopsacas minuta (Hexactinellida) is lacking key metazoan core genes.</title>
        <authorList>
            <person name="Santini S."/>
            <person name="Schenkelaars Q."/>
            <person name="Jourda C."/>
            <person name="Duchesne M."/>
            <person name="Belahbib H."/>
            <person name="Rocher C."/>
            <person name="Selva M."/>
            <person name="Riesgo A."/>
            <person name="Vervoort M."/>
            <person name="Leys S.P."/>
            <person name="Kodjabachian L."/>
            <person name="Le Bivic A."/>
            <person name="Borchiellini C."/>
            <person name="Claverie J.M."/>
            <person name="Renard E."/>
        </authorList>
    </citation>
    <scope>NUCLEOTIDE SEQUENCE [LARGE SCALE GENOMIC DNA]</scope>
    <source>
        <strain evidence="3">SPO-2</strain>
    </source>
</reference>
<dbReference type="AlphaFoldDB" id="A0AAV7KK93"/>
<dbReference type="Gene3D" id="3.40.140.10">
    <property type="entry name" value="Cytidine Deaminase, domain 2"/>
    <property type="match status" value="1"/>
</dbReference>
<keyword evidence="4" id="KW-1185">Reference proteome</keyword>
<gene>
    <name evidence="3" type="ORF">LOD99_13987</name>
</gene>
<organism evidence="3 4">
    <name type="scientific">Oopsacas minuta</name>
    <dbReference type="NCBI Taxonomy" id="111878"/>
    <lineage>
        <taxon>Eukaryota</taxon>
        <taxon>Metazoa</taxon>
        <taxon>Porifera</taxon>
        <taxon>Hexactinellida</taxon>
        <taxon>Hexasterophora</taxon>
        <taxon>Lyssacinosida</taxon>
        <taxon>Leucopsacidae</taxon>
        <taxon>Oopsacas</taxon>
    </lineage>
</organism>
<dbReference type="InterPro" id="IPR000555">
    <property type="entry name" value="JAMM/MPN+_dom"/>
</dbReference>
<evidence type="ECO:0000313" key="4">
    <source>
        <dbReference type="Proteomes" id="UP001165289"/>
    </source>
</evidence>
<dbReference type="InterPro" id="IPR037518">
    <property type="entry name" value="MPN"/>
</dbReference>
<dbReference type="Pfam" id="PF19445">
    <property type="entry name" value="eIF3h_C"/>
    <property type="match status" value="1"/>
</dbReference>
<evidence type="ECO:0000256" key="1">
    <source>
        <dbReference type="SAM" id="MobiDB-lite"/>
    </source>
</evidence>
<protein>
    <recommendedName>
        <fullName evidence="2">MPN domain-containing protein</fullName>
    </recommendedName>
</protein>
<dbReference type="InterPro" id="IPR045810">
    <property type="entry name" value="eIF3h_C"/>
</dbReference>
<feature type="region of interest" description="Disordered" evidence="1">
    <location>
        <begin position="269"/>
        <end position="300"/>
    </location>
</feature>
<feature type="compositionally biased region" description="Basic and acidic residues" evidence="1">
    <location>
        <begin position="18"/>
        <end position="32"/>
    </location>
</feature>
<dbReference type="Pfam" id="PF01398">
    <property type="entry name" value="JAB"/>
    <property type="match status" value="1"/>
</dbReference>
<evidence type="ECO:0000313" key="3">
    <source>
        <dbReference type="EMBL" id="KAI6660401.1"/>
    </source>
</evidence>
<dbReference type="GO" id="GO:0008237">
    <property type="term" value="F:metallopeptidase activity"/>
    <property type="evidence" value="ECO:0007669"/>
    <property type="project" value="InterPro"/>
</dbReference>
<comment type="caution">
    <text evidence="3">The sequence shown here is derived from an EMBL/GenBank/DDBJ whole genome shotgun (WGS) entry which is preliminary data.</text>
</comment>
<evidence type="ECO:0000259" key="2">
    <source>
        <dbReference type="PROSITE" id="PS50249"/>
    </source>
</evidence>
<name>A0AAV7KK93_9METZ</name>
<dbReference type="Proteomes" id="UP001165289">
    <property type="component" value="Unassembled WGS sequence"/>
</dbReference>
<proteinExistence type="predicted"/>
<sequence length="345" mass="39342">MATSDKKVEAGSYAKASDPADKQRRVQEAAEKESPLNIHIECSALMKIATHCFEKSSDEQVNGFLVGNLRPHYLEVTNAFPLPDIPATPDDYQSKMLKNFKDSGLDFIIIGFYQSVQFGDIDTSELFTTLYDYIVSFQSAAAVLFDIDQAKQGNLELHAYRVKSDPFAQKYKDNFTARQLNEKGIRFNDLFHELEICYKASPLSSSLLYELMQDCIPPSSSDSLNILHPSYLDSSVQSLMKDIEVVSQEFGAITKEQRRNYSLEKDRKTLVTKRREENEKRRDQGMRQLPTYTPDDLDRHVDRPIPVSHYNRLVLSFQLESHAKQAQHLAETGLNKMALAELLNN</sequence>
<accession>A0AAV7KK93</accession>
<dbReference type="PROSITE" id="PS50249">
    <property type="entry name" value="MPN"/>
    <property type="match status" value="1"/>
</dbReference>
<feature type="domain" description="MPN" evidence="2">
    <location>
        <begin position="38"/>
        <end position="166"/>
    </location>
</feature>
<feature type="region of interest" description="Disordered" evidence="1">
    <location>
        <begin position="1"/>
        <end position="32"/>
    </location>
</feature>
<dbReference type="EMBL" id="JAKMXF010000033">
    <property type="protein sequence ID" value="KAI6660401.1"/>
    <property type="molecule type" value="Genomic_DNA"/>
</dbReference>
<feature type="compositionally biased region" description="Basic and acidic residues" evidence="1">
    <location>
        <begin position="269"/>
        <end position="285"/>
    </location>
</feature>